<dbReference type="InterPro" id="IPR002611">
    <property type="entry name" value="IstB_ATP-bd"/>
</dbReference>
<comment type="caution">
    <text evidence="4">The sequence shown here is derived from an EMBL/GenBank/DDBJ whole genome shotgun (WGS) entry which is preliminary data.</text>
</comment>
<dbReference type="PANTHER" id="PTHR30050:SF8">
    <property type="entry name" value="PRIMOSOMAL PROTEIN DNAI"/>
    <property type="match status" value="1"/>
</dbReference>
<evidence type="ECO:0000259" key="2">
    <source>
        <dbReference type="Pfam" id="PF07319"/>
    </source>
</evidence>
<gene>
    <name evidence="4" type="primary">dnaI</name>
    <name evidence="4" type="ORF">GIY09_04430</name>
    <name evidence="3" type="ORF">GIY11_07190</name>
</gene>
<name>A0A6I2GBH6_9LACT</name>
<dbReference type="EMBL" id="WJQR01000006">
    <property type="protein sequence ID" value="MRI81800.1"/>
    <property type="molecule type" value="Genomic_DNA"/>
</dbReference>
<dbReference type="InterPro" id="IPR027417">
    <property type="entry name" value="P-loop_NTPase"/>
</dbReference>
<dbReference type="Gene3D" id="3.40.50.300">
    <property type="entry name" value="P-loop containing nucleotide triphosphate hydrolases"/>
    <property type="match status" value="1"/>
</dbReference>
<evidence type="ECO:0000313" key="5">
    <source>
        <dbReference type="Proteomes" id="UP000430975"/>
    </source>
</evidence>
<sequence>MQTMRQIMTDVIKRVGHGALLEETVKEIFAFDAVQEFIEQHQEEVSQEMITNSISKLNEFMLEVKAMRSGKPGQNPGFTPKLFININYIDITYVPTQEFLDYTEKRKRRALLDNRMMSADVRRARLSDFDMAGSPARQTLMTEVIKFIEAYQENPLAAKGLYISGPFGVGKTFLLGALANELVRKNVAVTMLHYPTFSAEIKNTISQNTTHETLNTIKKVPVLMLDDIGAEANSAWLRDEVLTVILEYRMKESLATFFTSNFNLRELESHLAQTRDGVEAVKAGRIMERVHFLAKEIHFDGANRRHKA</sequence>
<feature type="domain" description="IstB-like ATP-binding" evidence="1">
    <location>
        <begin position="106"/>
        <end position="273"/>
    </location>
</feature>
<evidence type="ECO:0000259" key="1">
    <source>
        <dbReference type="Pfam" id="PF01695"/>
    </source>
</evidence>
<dbReference type="Proteomes" id="UP000430975">
    <property type="component" value="Unassembled WGS sequence"/>
</dbReference>
<evidence type="ECO:0000313" key="4">
    <source>
        <dbReference type="EMBL" id="MRI85120.1"/>
    </source>
</evidence>
<dbReference type="CDD" id="cd00009">
    <property type="entry name" value="AAA"/>
    <property type="match status" value="1"/>
</dbReference>
<dbReference type="Pfam" id="PF07319">
    <property type="entry name" value="DnaI_N"/>
    <property type="match status" value="1"/>
</dbReference>
<evidence type="ECO:0000313" key="6">
    <source>
        <dbReference type="Proteomes" id="UP000469870"/>
    </source>
</evidence>
<dbReference type="PANTHER" id="PTHR30050">
    <property type="entry name" value="CHROMOSOMAL REPLICATION INITIATOR PROTEIN DNAA"/>
    <property type="match status" value="1"/>
</dbReference>
<dbReference type="InterPro" id="IPR009928">
    <property type="entry name" value="DnaI_N"/>
</dbReference>
<proteinExistence type="predicted"/>
<dbReference type="GO" id="GO:0006260">
    <property type="term" value="P:DNA replication"/>
    <property type="evidence" value="ECO:0007669"/>
    <property type="project" value="TreeGrafter"/>
</dbReference>
<dbReference type="Pfam" id="PF01695">
    <property type="entry name" value="IstB_IS21"/>
    <property type="match status" value="1"/>
</dbReference>
<dbReference type="GO" id="GO:0005524">
    <property type="term" value="F:ATP binding"/>
    <property type="evidence" value="ECO:0007669"/>
    <property type="project" value="InterPro"/>
</dbReference>
<accession>A0A6I2GBH6</accession>
<reference evidence="5 6" key="1">
    <citation type="submission" date="2019-11" db="EMBL/GenBank/DDBJ databases">
        <title>Characterisation of Fundicoccus ignavus gen. nov. sp. nov., a novel genus of the family Aerococcaceae isolated from bulk tank milk.</title>
        <authorList>
            <person name="Siebert A."/>
            <person name="Huptas C."/>
            <person name="Wenning M."/>
            <person name="Scherer S."/>
            <person name="Doll E.V."/>
        </authorList>
    </citation>
    <scope>NUCLEOTIDE SEQUENCE [LARGE SCALE GENOMIC DNA]</scope>
    <source>
        <strain evidence="3 6">DSM 109653</strain>
        <strain evidence="4 5">WS4759</strain>
    </source>
</reference>
<dbReference type="SUPFAM" id="SSF52540">
    <property type="entry name" value="P-loop containing nucleoside triphosphate hydrolases"/>
    <property type="match status" value="1"/>
</dbReference>
<dbReference type="EMBL" id="WJQS01000003">
    <property type="protein sequence ID" value="MRI85120.1"/>
    <property type="molecule type" value="Genomic_DNA"/>
</dbReference>
<dbReference type="Proteomes" id="UP000469870">
    <property type="component" value="Unassembled WGS sequence"/>
</dbReference>
<organism evidence="4 5">
    <name type="scientific">Fundicoccus ignavus</name>
    <dbReference type="NCBI Taxonomy" id="2664442"/>
    <lineage>
        <taxon>Bacteria</taxon>
        <taxon>Bacillati</taxon>
        <taxon>Bacillota</taxon>
        <taxon>Bacilli</taxon>
        <taxon>Lactobacillales</taxon>
        <taxon>Aerococcaceae</taxon>
        <taxon>Fundicoccus</taxon>
    </lineage>
</organism>
<keyword evidence="5" id="KW-1185">Reference proteome</keyword>
<protein>
    <submittedName>
        <fullName evidence="4">Primosomal protein DnaI</fullName>
    </submittedName>
</protein>
<dbReference type="AlphaFoldDB" id="A0A6I2GBH6"/>
<feature type="domain" description="Primosomal DnaI N-terminal" evidence="2">
    <location>
        <begin position="1"/>
        <end position="93"/>
    </location>
</feature>
<evidence type="ECO:0000313" key="3">
    <source>
        <dbReference type="EMBL" id="MRI81800.1"/>
    </source>
</evidence>
<dbReference type="NCBIfam" id="NF006505">
    <property type="entry name" value="PRK08939.1"/>
    <property type="match status" value="1"/>
</dbReference>